<comment type="caution">
    <text evidence="1">The sequence shown here is derived from an EMBL/GenBank/DDBJ whole genome shotgun (WGS) entry which is preliminary data.</text>
</comment>
<proteinExistence type="predicted"/>
<dbReference type="PANTHER" id="PTHR11686:SF9">
    <property type="entry name" value="RE13973P"/>
    <property type="match status" value="1"/>
</dbReference>
<dbReference type="Pfam" id="PF01019">
    <property type="entry name" value="G_glu_transpept"/>
    <property type="match status" value="2"/>
</dbReference>
<dbReference type="InterPro" id="IPR029055">
    <property type="entry name" value="Ntn_hydrolases_N"/>
</dbReference>
<gene>
    <name evidence="1" type="ORF">ILEXP_LOCUS21008</name>
</gene>
<dbReference type="Proteomes" id="UP001642360">
    <property type="component" value="Unassembled WGS sequence"/>
</dbReference>
<sequence>MRETAPLAASQNMYENNPDAKYDGALSIGVPRELAGLHEAWLKHGQLPWRTLFQPAIKLAKEGFVVSLYLESAIVVCLTLGGSSSVWVVRDENKHDGKLQFEDADIVQSEQAVVALDDGRCSEIGVSMLSQGGHAVDAAVATTLCLGVVNPSANGIGGGSFMIVRSSSSSTT</sequence>
<name>A0ABC8S6E0_9AQUA</name>
<evidence type="ECO:0000313" key="2">
    <source>
        <dbReference type="Proteomes" id="UP001642360"/>
    </source>
</evidence>
<dbReference type="InterPro" id="IPR000101">
    <property type="entry name" value="GGT_peptidase"/>
</dbReference>
<dbReference type="EMBL" id="CAUOFW020002292">
    <property type="protein sequence ID" value="CAK9152774.1"/>
    <property type="molecule type" value="Genomic_DNA"/>
</dbReference>
<reference evidence="1 2" key="1">
    <citation type="submission" date="2024-02" db="EMBL/GenBank/DDBJ databases">
        <authorList>
            <person name="Vignale AGUSTIN F."/>
            <person name="Sosa J E."/>
            <person name="Modenutti C."/>
        </authorList>
    </citation>
    <scope>NUCLEOTIDE SEQUENCE [LARGE SCALE GENOMIC DNA]</scope>
</reference>
<accession>A0ABC8S6E0</accession>
<dbReference type="AlphaFoldDB" id="A0ABC8S6E0"/>
<protein>
    <submittedName>
        <fullName evidence="1">Uncharacterized protein</fullName>
    </submittedName>
</protein>
<evidence type="ECO:0000313" key="1">
    <source>
        <dbReference type="EMBL" id="CAK9152774.1"/>
    </source>
</evidence>
<dbReference type="SUPFAM" id="SSF56235">
    <property type="entry name" value="N-terminal nucleophile aminohydrolases (Ntn hydrolases)"/>
    <property type="match status" value="2"/>
</dbReference>
<organism evidence="1 2">
    <name type="scientific">Ilex paraguariensis</name>
    <name type="common">yerba mate</name>
    <dbReference type="NCBI Taxonomy" id="185542"/>
    <lineage>
        <taxon>Eukaryota</taxon>
        <taxon>Viridiplantae</taxon>
        <taxon>Streptophyta</taxon>
        <taxon>Embryophyta</taxon>
        <taxon>Tracheophyta</taxon>
        <taxon>Spermatophyta</taxon>
        <taxon>Magnoliopsida</taxon>
        <taxon>eudicotyledons</taxon>
        <taxon>Gunneridae</taxon>
        <taxon>Pentapetalae</taxon>
        <taxon>asterids</taxon>
        <taxon>campanulids</taxon>
        <taxon>Aquifoliales</taxon>
        <taxon>Aquifoliaceae</taxon>
        <taxon>Ilex</taxon>
    </lineage>
</organism>
<dbReference type="PRINTS" id="PR01210">
    <property type="entry name" value="GGTRANSPTASE"/>
</dbReference>
<dbReference type="PANTHER" id="PTHR11686">
    <property type="entry name" value="GAMMA GLUTAMYL TRANSPEPTIDASE"/>
    <property type="match status" value="1"/>
</dbReference>
<keyword evidence="2" id="KW-1185">Reference proteome</keyword>